<gene>
    <name evidence="1" type="ORF">CCOS865_02250</name>
</gene>
<dbReference type="Gene3D" id="3.40.50.300">
    <property type="entry name" value="P-loop containing nucleotide triphosphate hydrolases"/>
    <property type="match status" value="1"/>
</dbReference>
<evidence type="ECO:0000313" key="1">
    <source>
        <dbReference type="EMBL" id="SYX89984.1"/>
    </source>
</evidence>
<dbReference type="Proteomes" id="UP000263595">
    <property type="component" value="Unassembled WGS sequence"/>
</dbReference>
<dbReference type="InterPro" id="IPR027417">
    <property type="entry name" value="P-loop_NTPase"/>
</dbReference>
<keyword evidence="2" id="KW-1185">Reference proteome</keyword>
<evidence type="ECO:0008006" key="3">
    <source>
        <dbReference type="Google" id="ProtNLM"/>
    </source>
</evidence>
<name>A0A383RTJ7_9PSED</name>
<proteinExistence type="predicted"/>
<dbReference type="EMBL" id="UNOZ01000013">
    <property type="protein sequence ID" value="SYX89984.1"/>
    <property type="molecule type" value="Genomic_DNA"/>
</dbReference>
<sequence>MDDLVVDSEAAGQQTRTSLQVKSKIVISKNDSDFKAIMAEAVATRKKPDFRVGSDRYGFVAETVAIGRFDALSNIISRAVASTNGADFASRFVKGGESSVEDISLREELLPLTQAGNSQEEWEFYRHFVGHRFDNLASGGDRYADLTNRLGEISTSGGENFAEVLARHVRAGEGSARVWKRNELIHEMRTLVKLRIAPVYEPDIAILTDLAKDAVADIRDDIAGFTVDRPALLTLSEEAVARHVLTNISGLPGCGKSVVLRRYVERAMKNGPVLFLKSDRLEGANWRSFARHHGLIHHTAAALLGEIGGSGTPILFIDGVDRINQENRGIITDLLHAIERETELAHWRVLVTSRDQGLEVLRSWISRSLYATGGIGNVTVGVLDDEEATVLAKEHAALQPLLFGVPAVREIARRPFFAAVLADQASSLGFDQGAPQTESELIEAWWRAGGHNVEPEAADARQRAILDFAEMGASSLGKDIHGRAVKPESIAQLQGLRRDKIIDAVEAGTAYKFTHDIFFEWAFYRLLIDKRGDWPDALVAAGEPPLLARIVGLLSQRDYERGHSWGSTFAELTQRHLRPQWRRDWLLGPSASGRFLEHVAAFDALTSADQHALLHKFLVWFQAERTIPSPVVLQSLNLGFESSMLVRAADMLGWPSDVPTWRRVLEWVFARHIDFPAQAIPHVVDLFGVWQNMCSDVPNVPSARLIAICEEWLIDLETKKSERWAGLRSDTLDNLAGDLRKLILRAARSYPEPAGRALDRITAWERRENTVLKTVFALSGVLAQSFPEKLAQLVRSEVLGELPKDERDRKRRQDEEYFANLKAVRDKPEQDRSEAEKRMLNQSHMFHSIGTDRYNLDHIGVDRGDNLFYPQSPAHEPFDGLFQSAPHVARALVRDIANHATTGFRQIYEINRQELGTLIPIQISFPWGQQTFWGNQRSYSWYFGEGGPLPVEAAYLALTHWAHKRLDDGADLAELIQQVTEGHEGIAALGLAASLVIERNERSPALRALLVSQRLWSHDHIRHVQEGSRDINLFGLDPRARMNPKQREGDAYLKGRSYRKSSLKDLAYLYALSEDEGERTSFMTDIGQFSTNLPYEIEEEVGNEVLETEMRERAQGWAQFANKDNYRLVKMCENENVAQVIYRNPTEISESRKEKLEENAKTLHDFNIVAWAADSLSNGIINVQATIETAVAFARTREDSSLLLRIEEAGAGIAIRQTAVVACAAAVIRFDSTAENLEWAWSIMDRMAEIKEPNGLFRYSKYADDPRNYYMAAIKRDLESNSPRPTSASRLLTLAADPNPNISQTAFTGLFDARVMPESLVWNAGVLASELFATHFSSRSFENNGQDKEASAHREAALRRAIERLDAPESKSTFIAPPQPWVRSPERLYRGKRYDDDSQAWTYPEFDIDPQYAAGVMKLFPIEAWGESDAYRPQILAFTGELISWTAGRMFPSFGDEKDDPSTQLYEWLDALAGLVARVIVHTSTDAIAHAFVEPLMKHKHRDVLQFIDVLTDHLTCRFIYDAPVLSKRVLGVLKVLMSRMLDEVDFSPDSYRSGEIRDRHLNSMIRSFMLTSAKECPGAARFANGKWDDLPMLFGQIDRLMTAAGWVDSVMDQFLILSERAGSLMPIQDFERLVSVSMDAEGFRLERWKAADIPASISGVIQSLAHANYPLTHTQARGLLVILDRLVDSGDRRAAALQQSEHFRGIQVKGMVK</sequence>
<organism evidence="1 2">
    <name type="scientific">Pseudomonas reidholzensis</name>
    <dbReference type="NCBI Taxonomy" id="1785162"/>
    <lineage>
        <taxon>Bacteria</taxon>
        <taxon>Pseudomonadati</taxon>
        <taxon>Pseudomonadota</taxon>
        <taxon>Gammaproteobacteria</taxon>
        <taxon>Pseudomonadales</taxon>
        <taxon>Pseudomonadaceae</taxon>
        <taxon>Pseudomonas</taxon>
    </lineage>
</organism>
<reference evidence="2" key="1">
    <citation type="submission" date="2018-08" db="EMBL/GenBank/DDBJ databases">
        <authorList>
            <person name="Blom J."/>
        </authorList>
    </citation>
    <scope>NUCLEOTIDE SEQUENCE [LARGE SCALE GENOMIC DNA]</scope>
    <source>
        <strain evidence="2">CCOS 865</strain>
    </source>
</reference>
<evidence type="ECO:0000313" key="2">
    <source>
        <dbReference type="Proteomes" id="UP000263595"/>
    </source>
</evidence>
<dbReference type="SUPFAM" id="SSF52540">
    <property type="entry name" value="P-loop containing nucleoside triphosphate hydrolases"/>
    <property type="match status" value="1"/>
</dbReference>
<protein>
    <recommendedName>
        <fullName evidence="3">AAA+ ATPase domain-containing protein</fullName>
    </recommendedName>
</protein>
<accession>A0A383RTJ7</accession>